<dbReference type="EMBL" id="KV449306">
    <property type="protein sequence ID" value="OAX31644.1"/>
    <property type="molecule type" value="Genomic_DNA"/>
</dbReference>
<dbReference type="Proteomes" id="UP000092154">
    <property type="component" value="Unassembled WGS sequence"/>
</dbReference>
<proteinExistence type="predicted"/>
<evidence type="ECO:0000313" key="1">
    <source>
        <dbReference type="EMBL" id="OAX31644.1"/>
    </source>
</evidence>
<dbReference type="InParanoid" id="A0A1B7MGC8"/>
<dbReference type="AlphaFoldDB" id="A0A1B7MGC8"/>
<evidence type="ECO:0000313" key="2">
    <source>
        <dbReference type="Proteomes" id="UP000092154"/>
    </source>
</evidence>
<name>A0A1B7MGC8_9AGAM</name>
<keyword evidence="2" id="KW-1185">Reference proteome</keyword>
<organism evidence="1 2">
    <name type="scientific">Rhizopogon vinicolor AM-OR11-026</name>
    <dbReference type="NCBI Taxonomy" id="1314800"/>
    <lineage>
        <taxon>Eukaryota</taxon>
        <taxon>Fungi</taxon>
        <taxon>Dikarya</taxon>
        <taxon>Basidiomycota</taxon>
        <taxon>Agaricomycotina</taxon>
        <taxon>Agaricomycetes</taxon>
        <taxon>Agaricomycetidae</taxon>
        <taxon>Boletales</taxon>
        <taxon>Suillineae</taxon>
        <taxon>Rhizopogonaceae</taxon>
        <taxon>Rhizopogon</taxon>
    </lineage>
</organism>
<dbReference type="OrthoDB" id="10462773at2759"/>
<accession>A0A1B7MGC8</accession>
<gene>
    <name evidence="1" type="ORF">K503DRAFT_62241</name>
</gene>
<sequence length="85" mass="9287">MVNVPPFDNVHTTSVFAAKKGRASGAKTGGKCKCVLAQLKMGGELAQQREYDMDAANLLATDTWNKTVCDARYTSPLNVCFQRVF</sequence>
<reference evidence="1 2" key="1">
    <citation type="submission" date="2016-06" db="EMBL/GenBank/DDBJ databases">
        <title>Comparative genomics of the ectomycorrhizal sister species Rhizopogon vinicolor and Rhizopogon vesiculosus (Basidiomycota: Boletales) reveals a divergence of the mating type B locus.</title>
        <authorList>
            <consortium name="DOE Joint Genome Institute"/>
            <person name="Mujic A.B."/>
            <person name="Kuo A."/>
            <person name="Tritt A."/>
            <person name="Lipzen A."/>
            <person name="Chen C."/>
            <person name="Johnson J."/>
            <person name="Sharma A."/>
            <person name="Barry K."/>
            <person name="Grigoriev I.V."/>
            <person name="Spatafora J.W."/>
        </authorList>
    </citation>
    <scope>NUCLEOTIDE SEQUENCE [LARGE SCALE GENOMIC DNA]</scope>
    <source>
        <strain evidence="1 2">AM-OR11-026</strain>
    </source>
</reference>
<protein>
    <submittedName>
        <fullName evidence="1">Uncharacterized protein</fullName>
    </submittedName>
</protein>